<dbReference type="InterPro" id="IPR000644">
    <property type="entry name" value="CBS_dom"/>
</dbReference>
<gene>
    <name evidence="4" type="ORF">SOO65_09525</name>
</gene>
<dbReference type="InterPro" id="IPR046342">
    <property type="entry name" value="CBS_dom_sf"/>
</dbReference>
<dbReference type="AlphaFoldDB" id="A0AAX4HVJ4"/>
<evidence type="ECO:0000313" key="5">
    <source>
        <dbReference type="Proteomes" id="UP001324634"/>
    </source>
</evidence>
<dbReference type="SMART" id="SM00116">
    <property type="entry name" value="CBS"/>
    <property type="match status" value="2"/>
</dbReference>
<evidence type="ECO:0000256" key="1">
    <source>
        <dbReference type="ARBA" id="ARBA00022737"/>
    </source>
</evidence>
<keyword evidence="1" id="KW-0677">Repeat</keyword>
<name>A0AAX4HVJ4_9BACT</name>
<evidence type="ECO:0000259" key="3">
    <source>
        <dbReference type="PROSITE" id="PS51371"/>
    </source>
</evidence>
<feature type="domain" description="CBS" evidence="3">
    <location>
        <begin position="7"/>
        <end position="63"/>
    </location>
</feature>
<dbReference type="Gene3D" id="3.10.580.10">
    <property type="entry name" value="CBS-domain"/>
    <property type="match status" value="1"/>
</dbReference>
<dbReference type="PANTHER" id="PTHR48108">
    <property type="entry name" value="CBS DOMAIN-CONTAINING PROTEIN CBSX2, CHLOROPLASTIC"/>
    <property type="match status" value="1"/>
</dbReference>
<keyword evidence="2" id="KW-0129">CBS domain</keyword>
<dbReference type="EMBL" id="CP139487">
    <property type="protein sequence ID" value="WPU66990.1"/>
    <property type="molecule type" value="Genomic_DNA"/>
</dbReference>
<dbReference type="Pfam" id="PF00571">
    <property type="entry name" value="CBS"/>
    <property type="match status" value="2"/>
</dbReference>
<proteinExistence type="predicted"/>
<evidence type="ECO:0000256" key="2">
    <source>
        <dbReference type="PROSITE-ProRule" id="PRU00703"/>
    </source>
</evidence>
<feature type="domain" description="CBS" evidence="3">
    <location>
        <begin position="71"/>
        <end position="129"/>
    </location>
</feature>
<dbReference type="InterPro" id="IPR051462">
    <property type="entry name" value="CBS_domain-containing"/>
</dbReference>
<evidence type="ECO:0000313" key="4">
    <source>
        <dbReference type="EMBL" id="WPU66990.1"/>
    </source>
</evidence>
<reference evidence="4 5" key="1">
    <citation type="submission" date="2023-11" db="EMBL/GenBank/DDBJ databases">
        <title>Peredibacter starrii A3.12.</title>
        <authorList>
            <person name="Mitchell R.J."/>
        </authorList>
    </citation>
    <scope>NUCLEOTIDE SEQUENCE [LARGE SCALE GENOMIC DNA]</scope>
    <source>
        <strain evidence="4 5">A3.12</strain>
    </source>
</reference>
<dbReference type="KEGG" id="psti:SOO65_09525"/>
<sequence length="136" mass="15246">MQVSEVMHKGVSTVQIHDSIKKVAALMKREDIGAVPVYKNERPVGFVTDRDIVVSCVAHGHATDDPISHAMTRDIVFVREGDDITMATKIMRENQISRLLVVNESEQPVGMLTLQDLTKYSNDQNLKAETITEIKR</sequence>
<keyword evidence="5" id="KW-1185">Reference proteome</keyword>
<protein>
    <submittedName>
        <fullName evidence="4">CBS domain-containing protein</fullName>
    </submittedName>
</protein>
<accession>A0AAX4HVJ4</accession>
<dbReference type="PROSITE" id="PS51371">
    <property type="entry name" value="CBS"/>
    <property type="match status" value="2"/>
</dbReference>
<dbReference type="RefSeq" id="WP_321399742.1">
    <property type="nucleotide sequence ID" value="NZ_CP139487.1"/>
</dbReference>
<dbReference type="Proteomes" id="UP001324634">
    <property type="component" value="Chromosome"/>
</dbReference>
<dbReference type="PANTHER" id="PTHR48108:SF26">
    <property type="entry name" value="CBS DOMAIN-CONTAINING PROTEIN DDB_G0289609"/>
    <property type="match status" value="1"/>
</dbReference>
<organism evidence="4 5">
    <name type="scientific">Peredibacter starrii</name>
    <dbReference type="NCBI Taxonomy" id="28202"/>
    <lineage>
        <taxon>Bacteria</taxon>
        <taxon>Pseudomonadati</taxon>
        <taxon>Bdellovibrionota</taxon>
        <taxon>Bacteriovoracia</taxon>
        <taxon>Bacteriovoracales</taxon>
        <taxon>Bacteriovoracaceae</taxon>
        <taxon>Peredibacter</taxon>
    </lineage>
</organism>
<dbReference type="SUPFAM" id="SSF54631">
    <property type="entry name" value="CBS-domain pair"/>
    <property type="match status" value="1"/>
</dbReference>